<evidence type="ECO:0000256" key="1">
    <source>
        <dbReference type="ARBA" id="ARBA00023242"/>
    </source>
</evidence>
<comment type="caution">
    <text evidence="2">The sequence shown here is derived from an EMBL/GenBank/DDBJ whole genome shotgun (WGS) entry which is preliminary data.</text>
</comment>
<dbReference type="PANTHER" id="PTHR46910">
    <property type="entry name" value="TRANSCRIPTION FACTOR PDR1"/>
    <property type="match status" value="1"/>
</dbReference>
<dbReference type="AlphaFoldDB" id="A0AAD6I7R3"/>
<evidence type="ECO:0000313" key="2">
    <source>
        <dbReference type="EMBL" id="KAJ6034616.1"/>
    </source>
</evidence>
<organism evidence="2 3">
    <name type="scientific">Penicillium canescens</name>
    <dbReference type="NCBI Taxonomy" id="5083"/>
    <lineage>
        <taxon>Eukaryota</taxon>
        <taxon>Fungi</taxon>
        <taxon>Dikarya</taxon>
        <taxon>Ascomycota</taxon>
        <taxon>Pezizomycotina</taxon>
        <taxon>Eurotiomycetes</taxon>
        <taxon>Eurotiomycetidae</taxon>
        <taxon>Eurotiales</taxon>
        <taxon>Aspergillaceae</taxon>
        <taxon>Penicillium</taxon>
    </lineage>
</organism>
<gene>
    <name evidence="2" type="ORF">N7460_008791</name>
</gene>
<keyword evidence="1" id="KW-0539">Nucleus</keyword>
<dbReference type="CDD" id="cd12148">
    <property type="entry name" value="fungal_TF_MHR"/>
    <property type="match status" value="1"/>
</dbReference>
<dbReference type="EMBL" id="JAQJZL010000010">
    <property type="protein sequence ID" value="KAJ6034616.1"/>
    <property type="molecule type" value="Genomic_DNA"/>
</dbReference>
<keyword evidence="3" id="KW-1185">Reference proteome</keyword>
<accession>A0AAD6I7R3</accession>
<reference evidence="2" key="2">
    <citation type="submission" date="2023-01" db="EMBL/GenBank/DDBJ databases">
        <authorList>
            <person name="Petersen C."/>
        </authorList>
    </citation>
    <scope>NUCLEOTIDE SEQUENCE</scope>
    <source>
        <strain evidence="2">IBT 15450</strain>
    </source>
</reference>
<dbReference type="PANTHER" id="PTHR46910:SF5">
    <property type="entry name" value="ZN(II)2CYS6 TRANSCRIPTION FACTOR (EUROFUNG)"/>
    <property type="match status" value="1"/>
</dbReference>
<dbReference type="Proteomes" id="UP001219568">
    <property type="component" value="Unassembled WGS sequence"/>
</dbReference>
<name>A0AAD6I7R3_PENCN</name>
<protein>
    <recommendedName>
        <fullName evidence="4">Transcription factor domain-containing protein</fullName>
    </recommendedName>
</protein>
<dbReference type="InterPro" id="IPR050987">
    <property type="entry name" value="AtrR-like"/>
</dbReference>
<sequence length="599" mass="67601">MPNDPSLEHRWRNQSVTQVRCDRRDPCGNCQDAGVSCCRQRETKRRSKITRPQEYRIINSPHSPRLQITPEYEIDAKLADINDYSLAELMPEHFIPSHDLGDSYEPWAIMSYDPAYDAQVTVQHQLQHLQGLTGDRRRVLESALSVIGVLSDDSRGLVEGKQFNEQLGELPRVPSTELLTWMLKDIQSERFGSFIADYFRHISKPTLKGMCLSLLHNKASPCESMIYTVCVNATAYRFLITIINLEDDPELVLGLKQSATEYRLAAQAALKQIPLPTTPSIALLQAFICGAFLYQACGDVGLSGNLIKSACKICIDLDLHNAVLHGNATEEEIFCFIRCYTLNRNYAFKSQKSWCPFDAQLPSNLCDLYPIHPPISEFLLIHLDLAHVQDTLLSCYLSGSLTKKGVLPLHHTGNYLLRKMQYIQGRMNQAEISTLKFAYQSVMTAILYLLQTDKPQVISTTENYLQSARRELSTLVSMCQSAEEQSAVNLLNRTVLLYPATAYLVLFCNVIATSDIGDFSLMKAMVDCLARSGISYPLVQLRTLFQRILNISEAFFIEEGSPVQRTPLEPQSYSSLSYPVGNPFSISWNTDEMLLTSQY</sequence>
<dbReference type="GO" id="GO:0003700">
    <property type="term" value="F:DNA-binding transcription factor activity"/>
    <property type="evidence" value="ECO:0007669"/>
    <property type="project" value="InterPro"/>
</dbReference>
<evidence type="ECO:0008006" key="4">
    <source>
        <dbReference type="Google" id="ProtNLM"/>
    </source>
</evidence>
<proteinExistence type="predicted"/>
<reference evidence="2" key="1">
    <citation type="journal article" date="2023" name="IMA Fungus">
        <title>Comparative genomic study of the Penicillium genus elucidates a diverse pangenome and 15 lateral gene transfer events.</title>
        <authorList>
            <person name="Petersen C."/>
            <person name="Sorensen T."/>
            <person name="Nielsen M.R."/>
            <person name="Sondergaard T.E."/>
            <person name="Sorensen J.L."/>
            <person name="Fitzpatrick D.A."/>
            <person name="Frisvad J.C."/>
            <person name="Nielsen K.L."/>
        </authorList>
    </citation>
    <scope>NUCLEOTIDE SEQUENCE</scope>
    <source>
        <strain evidence="2">IBT 15450</strain>
    </source>
</reference>
<evidence type="ECO:0000313" key="3">
    <source>
        <dbReference type="Proteomes" id="UP001219568"/>
    </source>
</evidence>